<keyword evidence="1" id="KW-0863">Zinc-finger</keyword>
<feature type="compositionally biased region" description="Basic residues" evidence="2">
    <location>
        <begin position="62"/>
        <end position="78"/>
    </location>
</feature>
<organism evidence="4 5">
    <name type="scientific">Anaeramoeba flamelloides</name>
    <dbReference type="NCBI Taxonomy" id="1746091"/>
    <lineage>
        <taxon>Eukaryota</taxon>
        <taxon>Metamonada</taxon>
        <taxon>Anaeramoebidae</taxon>
        <taxon>Anaeramoeba</taxon>
    </lineage>
</organism>
<dbReference type="Pfam" id="PF00320">
    <property type="entry name" value="GATA"/>
    <property type="match status" value="1"/>
</dbReference>
<feature type="compositionally biased region" description="Basic and acidic residues" evidence="2">
    <location>
        <begin position="155"/>
        <end position="191"/>
    </location>
</feature>
<evidence type="ECO:0000259" key="3">
    <source>
        <dbReference type="PROSITE" id="PS50114"/>
    </source>
</evidence>
<keyword evidence="1" id="KW-0479">Metal-binding</keyword>
<feature type="compositionally biased region" description="Basic residues" evidence="2">
    <location>
        <begin position="122"/>
        <end position="154"/>
    </location>
</feature>
<feature type="domain" description="GATA-type" evidence="3">
    <location>
        <begin position="10"/>
        <end position="57"/>
    </location>
</feature>
<dbReference type="GO" id="GO:0043565">
    <property type="term" value="F:sequence-specific DNA binding"/>
    <property type="evidence" value="ECO:0007669"/>
    <property type="project" value="InterPro"/>
</dbReference>
<dbReference type="GO" id="GO:0008270">
    <property type="term" value="F:zinc ion binding"/>
    <property type="evidence" value="ECO:0007669"/>
    <property type="project" value="UniProtKB-KW"/>
</dbReference>
<dbReference type="InterPro" id="IPR000679">
    <property type="entry name" value="Znf_GATA"/>
</dbReference>
<evidence type="ECO:0000313" key="4">
    <source>
        <dbReference type="EMBL" id="KAJ3436718.1"/>
    </source>
</evidence>
<dbReference type="SUPFAM" id="SSF57716">
    <property type="entry name" value="Glucocorticoid receptor-like (DNA-binding domain)"/>
    <property type="match status" value="1"/>
</dbReference>
<gene>
    <name evidence="4" type="ORF">M0812_18782</name>
</gene>
<dbReference type="AlphaFoldDB" id="A0AAV7Z3Q3"/>
<dbReference type="InterPro" id="IPR013088">
    <property type="entry name" value="Znf_NHR/GATA"/>
</dbReference>
<protein>
    <submittedName>
        <fullName evidence="4">Gata zinc finger domain-containing</fullName>
    </submittedName>
</protein>
<proteinExistence type="predicted"/>
<dbReference type="GO" id="GO:0006355">
    <property type="term" value="P:regulation of DNA-templated transcription"/>
    <property type="evidence" value="ECO:0007669"/>
    <property type="project" value="InterPro"/>
</dbReference>
<dbReference type="EMBL" id="JANTQA010000036">
    <property type="protein sequence ID" value="KAJ3436718.1"/>
    <property type="molecule type" value="Genomic_DNA"/>
</dbReference>
<dbReference type="Gene3D" id="3.30.50.10">
    <property type="entry name" value="Erythroid Transcription Factor GATA-1, subunit A"/>
    <property type="match status" value="1"/>
</dbReference>
<dbReference type="Proteomes" id="UP001146793">
    <property type="component" value="Unassembled WGS sequence"/>
</dbReference>
<reference evidence="4" key="1">
    <citation type="submission" date="2022-08" db="EMBL/GenBank/DDBJ databases">
        <title>Novel sulphate-reducing endosymbionts in the free-living metamonad Anaeramoeba.</title>
        <authorList>
            <person name="Jerlstrom-Hultqvist J."/>
            <person name="Cepicka I."/>
            <person name="Gallot-Lavallee L."/>
            <person name="Salas-Leiva D."/>
            <person name="Curtis B.A."/>
            <person name="Zahonova K."/>
            <person name="Pipaliya S."/>
            <person name="Dacks J."/>
            <person name="Roger A.J."/>
        </authorList>
    </citation>
    <scope>NUCLEOTIDE SEQUENCE</scope>
    <source>
        <strain evidence="4">Busselton2</strain>
    </source>
</reference>
<dbReference type="PROSITE" id="PS50114">
    <property type="entry name" value="GATA_ZN_FINGER_2"/>
    <property type="match status" value="1"/>
</dbReference>
<evidence type="ECO:0000256" key="2">
    <source>
        <dbReference type="SAM" id="MobiDB-lite"/>
    </source>
</evidence>
<accession>A0AAV7Z3Q3</accession>
<dbReference type="SMART" id="SM00401">
    <property type="entry name" value="ZnF_GATA"/>
    <property type="match status" value="1"/>
</dbReference>
<feature type="compositionally biased region" description="Low complexity" evidence="2">
    <location>
        <begin position="81"/>
        <end position="104"/>
    </location>
</feature>
<feature type="region of interest" description="Disordered" evidence="2">
    <location>
        <begin position="42"/>
        <end position="194"/>
    </location>
</feature>
<keyword evidence="1" id="KW-0862">Zinc</keyword>
<feature type="compositionally biased region" description="Basic residues" evidence="2">
    <location>
        <begin position="42"/>
        <end position="53"/>
    </location>
</feature>
<name>A0AAV7Z3Q3_9EUKA</name>
<comment type="caution">
    <text evidence="4">The sequence shown here is derived from an EMBL/GenBank/DDBJ whole genome shotgun (WGS) entry which is preliminary data.</text>
</comment>
<evidence type="ECO:0000313" key="5">
    <source>
        <dbReference type="Proteomes" id="UP001146793"/>
    </source>
</evidence>
<sequence>MNSKICSNLNCKSTKTPSWRRVNGIIYCNACAIYAKRHNGAMRPVKKKNKKKTANTAMGNNKKTKTNSKPTLNKKKNQNSKEQTNKNNQNVETTKTKTKTTTTQDRFNQELQDPDEVQKLRYAGKKIPQNKKIRNTRVLHQKKEHFHKEKKKNSHKEFRESDREKEKGKEKEKEKETEKEKENEKEKEGTNKRYHTKIIPRTSSYPKNSPKLEEMSRNHKTTLHAGDCVGMRLQDGSEIYAIIQLFLKEKYGKGNSFCKVIWLIPKIQSYKTDTQEFNPMELSPQDFIVGNVEPLAQPITCITRKLNFRIDLSTINPKKFENK</sequence>
<evidence type="ECO:0000256" key="1">
    <source>
        <dbReference type="PROSITE-ProRule" id="PRU00094"/>
    </source>
</evidence>